<keyword evidence="1" id="KW-0732">Signal</keyword>
<feature type="non-terminal residue" evidence="2">
    <location>
        <position position="567"/>
    </location>
</feature>
<feature type="signal peptide" evidence="1">
    <location>
        <begin position="1"/>
        <end position="23"/>
    </location>
</feature>
<protein>
    <recommendedName>
        <fullName evidence="4">IPT/TIG domain-containing protein</fullName>
    </recommendedName>
</protein>
<dbReference type="Proteomes" id="UP000321580">
    <property type="component" value="Unassembled WGS sequence"/>
</dbReference>
<dbReference type="AlphaFoldDB" id="A0A5C6RHT2"/>
<accession>A0A5C6RHT2</accession>
<dbReference type="Gene3D" id="2.60.40.10">
    <property type="entry name" value="Immunoglobulins"/>
    <property type="match status" value="1"/>
</dbReference>
<evidence type="ECO:0000313" key="3">
    <source>
        <dbReference type="Proteomes" id="UP000321580"/>
    </source>
</evidence>
<evidence type="ECO:0000256" key="1">
    <source>
        <dbReference type="SAM" id="SignalP"/>
    </source>
</evidence>
<dbReference type="RefSeq" id="WP_147169723.1">
    <property type="nucleotide sequence ID" value="NZ_VOOR01000124.1"/>
</dbReference>
<proteinExistence type="predicted"/>
<name>A0A5C6RHT2_9BACT</name>
<dbReference type="OrthoDB" id="7574679at2"/>
<keyword evidence="3" id="KW-1185">Reference proteome</keyword>
<reference evidence="2 3" key="1">
    <citation type="submission" date="2019-08" db="EMBL/GenBank/DDBJ databases">
        <title>Genome of Phaeodactylibacter luteus.</title>
        <authorList>
            <person name="Bowman J.P."/>
        </authorList>
    </citation>
    <scope>NUCLEOTIDE SEQUENCE [LARGE SCALE GENOMIC DNA]</scope>
    <source>
        <strain evidence="2 3">KCTC 42180</strain>
    </source>
</reference>
<organism evidence="2 3">
    <name type="scientific">Phaeodactylibacter luteus</name>
    <dbReference type="NCBI Taxonomy" id="1564516"/>
    <lineage>
        <taxon>Bacteria</taxon>
        <taxon>Pseudomonadati</taxon>
        <taxon>Bacteroidota</taxon>
        <taxon>Saprospiria</taxon>
        <taxon>Saprospirales</taxon>
        <taxon>Haliscomenobacteraceae</taxon>
        <taxon>Phaeodactylibacter</taxon>
    </lineage>
</organism>
<dbReference type="CDD" id="cd00102">
    <property type="entry name" value="IPT"/>
    <property type="match status" value="1"/>
</dbReference>
<evidence type="ECO:0000313" key="2">
    <source>
        <dbReference type="EMBL" id="TXB57469.1"/>
    </source>
</evidence>
<feature type="chain" id="PRO_5022891989" description="IPT/TIG domain-containing protein" evidence="1">
    <location>
        <begin position="24"/>
        <end position="567"/>
    </location>
</feature>
<sequence length="567" mass="62817">MRLLTVKVLAIILVSALNLNAQKEDLSERTLSAEYVFEGKVIEKTSFWNSQRNKVFTKNRIEVSRSFKGDVPQVVDLITHGGIMDSTVYQISHGVSFSIGQEGVFFCKHFDNSGKGEDIFLMLNGMSGLVLYDFKLNGVQARDIHKEYGNVWQELFEPVEQATRRSPFQYGSNGFESHIENWLEDNLSLFSQVDTIMEFTFQNVQLNGGSEVEFDIFVRSNQDGIKFAASDVFLKYATEAFGSSVIENEKLAASKEDVIENPIYTLDLSDFDADMVKIAINSASSPSELYPISQSQEKFLHVVIDIENIMAIGTISFDEFLMSNESMFYDENIGEYVPFSKIKLSHPTNVLGGPMISDFSSEDDANPHHISAGTGEILTIIGMGFGDTKGTIKFRDENLISGGVETSEDDIEVWTENMIQVKVPSADSDFSGLTAVSGLFSVELPNGGAAAESDDFLFVDYSVYNFRTVSNLTSQPVDLADTPQGDGNADGILEFSLSTNMSGNAELRAIVNQSLCDWNEQTEIKWGLKPSYSSKTTFGNNDQVNLIYFGEESEFTGEIFGLGAYTI</sequence>
<comment type="caution">
    <text evidence="2">The sequence shown here is derived from an EMBL/GenBank/DDBJ whole genome shotgun (WGS) entry which is preliminary data.</text>
</comment>
<dbReference type="EMBL" id="VOOR01000124">
    <property type="protein sequence ID" value="TXB57469.1"/>
    <property type="molecule type" value="Genomic_DNA"/>
</dbReference>
<gene>
    <name evidence="2" type="ORF">FRY97_21725</name>
</gene>
<dbReference type="InterPro" id="IPR013783">
    <property type="entry name" value="Ig-like_fold"/>
</dbReference>
<evidence type="ECO:0008006" key="4">
    <source>
        <dbReference type="Google" id="ProtNLM"/>
    </source>
</evidence>